<evidence type="ECO:0000313" key="10">
    <source>
        <dbReference type="EMBL" id="SUZ80319.1"/>
    </source>
</evidence>
<feature type="transmembrane region" description="Helical" evidence="8">
    <location>
        <begin position="86"/>
        <end position="110"/>
    </location>
</feature>
<evidence type="ECO:0000256" key="2">
    <source>
        <dbReference type="ARBA" id="ARBA00007069"/>
    </source>
</evidence>
<evidence type="ECO:0000259" key="9">
    <source>
        <dbReference type="PROSITE" id="PS50928"/>
    </source>
</evidence>
<feature type="transmembrane region" description="Helical" evidence="8">
    <location>
        <begin position="52"/>
        <end position="74"/>
    </location>
</feature>
<keyword evidence="4" id="KW-1003">Cell membrane</keyword>
<dbReference type="SUPFAM" id="SSF161098">
    <property type="entry name" value="MetI-like"/>
    <property type="match status" value="1"/>
</dbReference>
<name>A0A381QPA1_9ZZZZ</name>
<reference evidence="10" key="1">
    <citation type="submission" date="2018-05" db="EMBL/GenBank/DDBJ databases">
        <authorList>
            <person name="Lanie J.A."/>
            <person name="Ng W.-L."/>
            <person name="Kazmierczak K.M."/>
            <person name="Andrzejewski T.M."/>
            <person name="Davidsen T.M."/>
            <person name="Wayne K.J."/>
            <person name="Tettelin H."/>
            <person name="Glass J.I."/>
            <person name="Rusch D."/>
            <person name="Podicherti R."/>
            <person name="Tsui H.-C.T."/>
            <person name="Winkler M.E."/>
        </authorList>
    </citation>
    <scope>NUCLEOTIDE SEQUENCE</scope>
</reference>
<feature type="domain" description="ABC transmembrane type-1" evidence="9">
    <location>
        <begin position="48"/>
        <end position="239"/>
    </location>
</feature>
<evidence type="ECO:0000256" key="3">
    <source>
        <dbReference type="ARBA" id="ARBA00022448"/>
    </source>
</evidence>
<comment type="subcellular location">
    <subcellularLocation>
        <location evidence="1">Cell membrane</location>
        <topology evidence="1">Multi-pass membrane protein</topology>
    </subcellularLocation>
</comment>
<evidence type="ECO:0000256" key="7">
    <source>
        <dbReference type="ARBA" id="ARBA00023136"/>
    </source>
</evidence>
<evidence type="ECO:0000256" key="6">
    <source>
        <dbReference type="ARBA" id="ARBA00022989"/>
    </source>
</evidence>
<accession>A0A381QPA1</accession>
<evidence type="ECO:0000256" key="5">
    <source>
        <dbReference type="ARBA" id="ARBA00022692"/>
    </source>
</evidence>
<dbReference type="PROSITE" id="PS50928">
    <property type="entry name" value="ABC_TM1"/>
    <property type="match status" value="1"/>
</dbReference>
<proteinExistence type="inferred from homology"/>
<gene>
    <name evidence="10" type="ORF">METZ01_LOCUS33173</name>
</gene>
<keyword evidence="5 8" id="KW-0812">Transmembrane</keyword>
<keyword evidence="7 8" id="KW-0472">Membrane</keyword>
<feature type="transmembrane region" description="Helical" evidence="8">
    <location>
        <begin position="122"/>
        <end position="141"/>
    </location>
</feature>
<dbReference type="Pfam" id="PF00528">
    <property type="entry name" value="BPD_transp_1"/>
    <property type="match status" value="1"/>
</dbReference>
<dbReference type="InterPro" id="IPR000515">
    <property type="entry name" value="MetI-like"/>
</dbReference>
<dbReference type="PANTHER" id="PTHR43848">
    <property type="entry name" value="PUTRESCINE TRANSPORT SYSTEM PERMEASE PROTEIN POTI"/>
    <property type="match status" value="1"/>
</dbReference>
<dbReference type="Gene3D" id="1.10.3720.10">
    <property type="entry name" value="MetI-like"/>
    <property type="match status" value="1"/>
</dbReference>
<dbReference type="GO" id="GO:0005886">
    <property type="term" value="C:plasma membrane"/>
    <property type="evidence" value="ECO:0007669"/>
    <property type="project" value="UniProtKB-SubCell"/>
</dbReference>
<dbReference type="AlphaFoldDB" id="A0A381QPA1"/>
<keyword evidence="6 8" id="KW-1133">Transmembrane helix</keyword>
<evidence type="ECO:0000256" key="1">
    <source>
        <dbReference type="ARBA" id="ARBA00004651"/>
    </source>
</evidence>
<organism evidence="10">
    <name type="scientific">marine metagenome</name>
    <dbReference type="NCBI Taxonomy" id="408172"/>
    <lineage>
        <taxon>unclassified sequences</taxon>
        <taxon>metagenomes</taxon>
        <taxon>ecological metagenomes</taxon>
    </lineage>
</organism>
<protein>
    <recommendedName>
        <fullName evidence="9">ABC transmembrane type-1 domain-containing protein</fullName>
    </recommendedName>
</protein>
<dbReference type="CDD" id="cd06261">
    <property type="entry name" value="TM_PBP2"/>
    <property type="match status" value="1"/>
</dbReference>
<evidence type="ECO:0000256" key="8">
    <source>
        <dbReference type="SAM" id="Phobius"/>
    </source>
</evidence>
<evidence type="ECO:0000256" key="4">
    <source>
        <dbReference type="ARBA" id="ARBA00022475"/>
    </source>
</evidence>
<sequence>MFLPVAIAVLFSFNGGRSRSVWQGFSLRWWTGEPNASLLHDETLHSALRNSLVLALLTMLVAAPIGITLAIGLARWRSRMASGANWLMLVPLVTPEIVMGASLLLVFTNLYTGIPLGRPAQLLGHVTFSISYVVVVARGRLLSIGRDYEEAARDLGASQFQAIRLVLLPLLAPAIFAGFVIVFAMSIDDFVISAFLSSGAGSETVPVRIYSAVRTSSTPALNALASFLVASTLVALALGATVMSWFRRRRGTKESALADLTSVGI</sequence>
<dbReference type="InterPro" id="IPR035906">
    <property type="entry name" value="MetI-like_sf"/>
</dbReference>
<dbReference type="PANTHER" id="PTHR43848:SF2">
    <property type="entry name" value="PUTRESCINE TRANSPORT SYSTEM PERMEASE PROTEIN POTI"/>
    <property type="match status" value="1"/>
</dbReference>
<dbReference type="InterPro" id="IPR051789">
    <property type="entry name" value="Bact_Polyamine_Transport"/>
</dbReference>
<feature type="transmembrane region" description="Helical" evidence="8">
    <location>
        <begin position="162"/>
        <end position="187"/>
    </location>
</feature>
<feature type="transmembrane region" description="Helical" evidence="8">
    <location>
        <begin position="223"/>
        <end position="246"/>
    </location>
</feature>
<comment type="similarity">
    <text evidence="2">Belongs to the binding-protein-dependent transport system permease family. CysTW subfamily.</text>
</comment>
<dbReference type="EMBL" id="UINC01001422">
    <property type="protein sequence ID" value="SUZ80319.1"/>
    <property type="molecule type" value="Genomic_DNA"/>
</dbReference>
<dbReference type="GO" id="GO:0055085">
    <property type="term" value="P:transmembrane transport"/>
    <property type="evidence" value="ECO:0007669"/>
    <property type="project" value="InterPro"/>
</dbReference>
<keyword evidence="3" id="KW-0813">Transport</keyword>